<gene>
    <name evidence="8" type="primary">LOC106171551</name>
</gene>
<evidence type="ECO:0000256" key="2">
    <source>
        <dbReference type="ARBA" id="ARBA00022692"/>
    </source>
</evidence>
<keyword evidence="4 5" id="KW-0472">Membrane</keyword>
<dbReference type="CDD" id="cd14978">
    <property type="entry name" value="7tmA_FMRFamide_R-like"/>
    <property type="match status" value="1"/>
</dbReference>
<dbReference type="OrthoDB" id="5864054at2759"/>
<dbReference type="InterPro" id="IPR053219">
    <property type="entry name" value="GPCR_Dmsr-1"/>
</dbReference>
<dbReference type="KEGG" id="lak:106171551"/>
<dbReference type="FunCoup" id="A0A1S3JB35">
    <property type="interactions" value="52"/>
</dbReference>
<dbReference type="PANTHER" id="PTHR46273">
    <property type="entry name" value="MYOSUPPRESSIN RECEPTOR 1, ISOFORM B-RELATED"/>
    <property type="match status" value="1"/>
</dbReference>
<feature type="transmembrane region" description="Helical" evidence="5">
    <location>
        <begin position="94"/>
        <end position="118"/>
    </location>
</feature>
<feature type="transmembrane region" description="Helical" evidence="5">
    <location>
        <begin position="295"/>
        <end position="317"/>
    </location>
</feature>
<feature type="transmembrane region" description="Helical" evidence="5">
    <location>
        <begin position="337"/>
        <end position="353"/>
    </location>
</feature>
<evidence type="ECO:0000256" key="4">
    <source>
        <dbReference type="ARBA" id="ARBA00023136"/>
    </source>
</evidence>
<feature type="transmembrane region" description="Helical" evidence="5">
    <location>
        <begin position="60"/>
        <end position="82"/>
    </location>
</feature>
<protein>
    <submittedName>
        <fullName evidence="8">Sex peptide receptor-like</fullName>
    </submittedName>
</protein>
<proteinExistence type="predicted"/>
<keyword evidence="7" id="KW-1185">Reference proteome</keyword>
<keyword evidence="3 5" id="KW-1133">Transmembrane helix</keyword>
<evidence type="ECO:0000256" key="3">
    <source>
        <dbReference type="ARBA" id="ARBA00022989"/>
    </source>
</evidence>
<dbReference type="SUPFAM" id="SSF81321">
    <property type="entry name" value="Family A G protein-coupled receptor-like"/>
    <property type="match status" value="1"/>
</dbReference>
<feature type="transmembrane region" description="Helical" evidence="5">
    <location>
        <begin position="187"/>
        <end position="206"/>
    </location>
</feature>
<reference evidence="8" key="1">
    <citation type="submission" date="2025-08" db="UniProtKB">
        <authorList>
            <consortium name="RefSeq"/>
        </authorList>
    </citation>
    <scope>IDENTIFICATION</scope>
    <source>
        <tissue evidence="8">Gonads</tissue>
    </source>
</reference>
<dbReference type="Gene3D" id="1.20.1070.10">
    <property type="entry name" value="Rhodopsin 7-helix transmembrane proteins"/>
    <property type="match status" value="1"/>
</dbReference>
<dbReference type="RefSeq" id="XP_013407406.1">
    <property type="nucleotide sequence ID" value="XM_013551952.1"/>
</dbReference>
<dbReference type="Pfam" id="PF10324">
    <property type="entry name" value="7TM_GPCR_Srw"/>
    <property type="match status" value="1"/>
</dbReference>
<name>A0A1S3JB35_LINAN</name>
<dbReference type="PROSITE" id="PS50262">
    <property type="entry name" value="G_PROTEIN_RECEP_F1_2"/>
    <property type="match status" value="1"/>
</dbReference>
<dbReference type="InterPro" id="IPR017452">
    <property type="entry name" value="GPCR_Rhodpsn_7TM"/>
</dbReference>
<feature type="transmembrane region" description="Helical" evidence="5">
    <location>
        <begin position="237"/>
        <end position="255"/>
    </location>
</feature>
<evidence type="ECO:0000256" key="5">
    <source>
        <dbReference type="SAM" id="Phobius"/>
    </source>
</evidence>
<dbReference type="GO" id="GO:0005886">
    <property type="term" value="C:plasma membrane"/>
    <property type="evidence" value="ECO:0007669"/>
    <property type="project" value="TreeGrafter"/>
</dbReference>
<dbReference type="InterPro" id="IPR019427">
    <property type="entry name" value="7TM_GPCR_serpentine_rcpt_Srw"/>
</dbReference>
<evidence type="ECO:0000313" key="8">
    <source>
        <dbReference type="RefSeq" id="XP_013407406.1"/>
    </source>
</evidence>
<dbReference type="InParanoid" id="A0A1S3JB35"/>
<dbReference type="InterPro" id="IPR000276">
    <property type="entry name" value="GPCR_Rhodpsn"/>
</dbReference>
<evidence type="ECO:0000313" key="7">
    <source>
        <dbReference type="Proteomes" id="UP000085678"/>
    </source>
</evidence>
<dbReference type="PANTHER" id="PTHR46273:SF4">
    <property type="entry name" value="AT19640P"/>
    <property type="match status" value="1"/>
</dbReference>
<dbReference type="AlphaFoldDB" id="A0A1S3JB35"/>
<dbReference type="Proteomes" id="UP000085678">
    <property type="component" value="Unplaced"/>
</dbReference>
<feature type="domain" description="G-protein coupled receptors family 1 profile" evidence="6">
    <location>
        <begin position="75"/>
        <end position="350"/>
    </location>
</feature>
<dbReference type="SMART" id="SM01381">
    <property type="entry name" value="7TM_GPCR_Srsx"/>
    <property type="match status" value="1"/>
</dbReference>
<organism evidence="7 8">
    <name type="scientific">Lingula anatina</name>
    <name type="common">Brachiopod</name>
    <name type="synonym">Lingula unguis</name>
    <dbReference type="NCBI Taxonomy" id="7574"/>
    <lineage>
        <taxon>Eukaryota</taxon>
        <taxon>Metazoa</taxon>
        <taxon>Spiralia</taxon>
        <taxon>Lophotrochozoa</taxon>
        <taxon>Brachiopoda</taxon>
        <taxon>Linguliformea</taxon>
        <taxon>Lingulata</taxon>
        <taxon>Lingulida</taxon>
        <taxon>Linguloidea</taxon>
        <taxon>Lingulidae</taxon>
        <taxon>Lingula</taxon>
    </lineage>
</organism>
<dbReference type="GeneID" id="106171551"/>
<dbReference type="PRINTS" id="PR00237">
    <property type="entry name" value="GPCRRHODOPSN"/>
</dbReference>
<keyword evidence="2 5" id="KW-0812">Transmembrane</keyword>
<sequence length="394" mass="44012">MDSVKYKQMTNDSNVTLSGTFLDENSTSIMDASNFSSNSTGSGHGLQGGLMHFSEVYKNIHGGLAVTICIFGIVANILNIIVLTRKSMRTSTNFILTALAVSDGLTMAAYLPFALQYYCVYGTNPSLERDTLAAAQFLLFYANFSVTVHTVSVWLTVTLAVFRYLYIGWPRHGQVLCSIERAKMAIGLNYFLCPVFCIPNYITLGISNNSGYWGVETKSEPAYQMTIRTFYFWEHAFLLKLIPCFILTIMSILLVKGMKDAEKRRLKLGGHNQTNNVSRMNQNVRGKKTNRTTRMLLVVVILFVITELPQGILNLISGLDSEVFQNVYTPLGDLMDIIALTNSGINFILYCTMSKQFRTTFIELFFKPLQDEARKFTIVATNELTLAGDGSSDV</sequence>
<evidence type="ECO:0000259" key="6">
    <source>
        <dbReference type="PROSITE" id="PS50262"/>
    </source>
</evidence>
<dbReference type="STRING" id="7574.A0A1S3JB35"/>
<evidence type="ECO:0000256" key="1">
    <source>
        <dbReference type="ARBA" id="ARBA00004370"/>
    </source>
</evidence>
<comment type="subcellular location">
    <subcellularLocation>
        <location evidence="1">Membrane</location>
    </subcellularLocation>
</comment>
<accession>A0A1S3JB35</accession>
<dbReference type="GO" id="GO:0008528">
    <property type="term" value="F:G protein-coupled peptide receptor activity"/>
    <property type="evidence" value="ECO:0007669"/>
    <property type="project" value="InterPro"/>
</dbReference>
<feature type="transmembrane region" description="Helical" evidence="5">
    <location>
        <begin position="138"/>
        <end position="166"/>
    </location>
</feature>